<dbReference type="Proteomes" id="UP001291926">
    <property type="component" value="Unassembled WGS sequence"/>
</dbReference>
<sequence length="125" mass="14169">MDSNASAAGYFVASSEYNYIGRDVVEDSNIIDLGLSLRALQPAADDQEAYYPASTHGKLSMCGLRLFQDDSQFSLFYKDDKNELWRTVGDVPWREFVNHVTRLRIVRKDIEAHHISSSLSLHNSL</sequence>
<accession>A0ABR0CTR4</accession>
<dbReference type="Pfam" id="PF02309">
    <property type="entry name" value="AUX_IAA"/>
    <property type="match status" value="1"/>
</dbReference>
<keyword evidence="1" id="KW-0804">Transcription</keyword>
<keyword evidence="1" id="KW-0678">Repressor</keyword>
<keyword evidence="4" id="KW-1185">Reference proteome</keyword>
<dbReference type="InterPro" id="IPR033389">
    <property type="entry name" value="AUX/IAA_dom"/>
</dbReference>
<proteinExistence type="inferred from homology"/>
<reference evidence="3 4" key="1">
    <citation type="journal article" date="2023" name="bioRxiv">
        <title>Genome report: Whole genome sequence and annotation of Penstemon davidsonii.</title>
        <authorList>
            <person name="Ostevik K.L."/>
            <person name="Alabady M."/>
            <person name="Zhang M."/>
            <person name="Rausher M.D."/>
        </authorList>
    </citation>
    <scope>NUCLEOTIDE SEQUENCE [LARGE SCALE GENOMIC DNA]</scope>
    <source>
        <strain evidence="3">DNT005</strain>
        <tissue evidence="3">Whole leaf</tissue>
    </source>
</reference>
<evidence type="ECO:0000256" key="1">
    <source>
        <dbReference type="RuleBase" id="RU004549"/>
    </source>
</evidence>
<protein>
    <recommendedName>
        <fullName evidence="1">Auxin-responsive protein</fullName>
    </recommendedName>
</protein>
<feature type="domain" description="AUX/IAA" evidence="2">
    <location>
        <begin position="68"/>
        <end position="108"/>
    </location>
</feature>
<evidence type="ECO:0000259" key="2">
    <source>
        <dbReference type="Pfam" id="PF02309"/>
    </source>
</evidence>
<dbReference type="EMBL" id="JAYDYQ010002687">
    <property type="protein sequence ID" value="KAK4479901.1"/>
    <property type="molecule type" value="Genomic_DNA"/>
</dbReference>
<dbReference type="Gene3D" id="3.10.20.90">
    <property type="entry name" value="Phosphatidylinositol 3-kinase Catalytic Subunit, Chain A, domain 1"/>
    <property type="match status" value="1"/>
</dbReference>
<comment type="function">
    <text evidence="1">Aux/IAA proteins are short-lived transcriptional factors that function as repressors of early auxin response genes at low auxin concentrations.</text>
</comment>
<name>A0ABR0CTR4_9LAMI</name>
<keyword evidence="1" id="KW-0805">Transcription regulation</keyword>
<organism evidence="3 4">
    <name type="scientific">Penstemon davidsonii</name>
    <dbReference type="NCBI Taxonomy" id="160366"/>
    <lineage>
        <taxon>Eukaryota</taxon>
        <taxon>Viridiplantae</taxon>
        <taxon>Streptophyta</taxon>
        <taxon>Embryophyta</taxon>
        <taxon>Tracheophyta</taxon>
        <taxon>Spermatophyta</taxon>
        <taxon>Magnoliopsida</taxon>
        <taxon>eudicotyledons</taxon>
        <taxon>Gunneridae</taxon>
        <taxon>Pentapetalae</taxon>
        <taxon>asterids</taxon>
        <taxon>lamiids</taxon>
        <taxon>Lamiales</taxon>
        <taxon>Plantaginaceae</taxon>
        <taxon>Cheloneae</taxon>
        <taxon>Penstemon</taxon>
    </lineage>
</organism>
<keyword evidence="1" id="KW-0927">Auxin signaling pathway</keyword>
<evidence type="ECO:0000313" key="4">
    <source>
        <dbReference type="Proteomes" id="UP001291926"/>
    </source>
</evidence>
<evidence type="ECO:0000313" key="3">
    <source>
        <dbReference type="EMBL" id="KAK4479901.1"/>
    </source>
</evidence>
<comment type="similarity">
    <text evidence="1">Belongs to the Aux/IAA family.</text>
</comment>
<keyword evidence="1" id="KW-0539">Nucleus</keyword>
<comment type="subunit">
    <text evidence="1">Homodimers and heterodimers.</text>
</comment>
<comment type="subcellular location">
    <subcellularLocation>
        <location evidence="1">Nucleus</location>
    </subcellularLocation>
</comment>
<comment type="caution">
    <text evidence="3">The sequence shown here is derived from an EMBL/GenBank/DDBJ whole genome shotgun (WGS) entry which is preliminary data.</text>
</comment>
<gene>
    <name evidence="3" type="ORF">RD792_015445</name>
</gene>